<dbReference type="EMBL" id="JAGTUK010000002">
    <property type="protein sequence ID" value="MBS0024087.1"/>
    <property type="molecule type" value="Genomic_DNA"/>
</dbReference>
<keyword evidence="1" id="KW-0812">Transmembrane</keyword>
<comment type="caution">
    <text evidence="2">The sequence shown here is derived from an EMBL/GenBank/DDBJ whole genome shotgun (WGS) entry which is preliminary data.</text>
</comment>
<proteinExistence type="predicted"/>
<name>A0ABS5IP98_9MICO</name>
<keyword evidence="1" id="KW-0472">Membrane</keyword>
<sequence>MTLRILIRTWLVSLVGCLPLLALLLVPQLFRSRAGNEQLLLLGTGLLLLLLVAAFLAAPVLSAVATPEAGRWDRGRAWRSAGAVWRSRRGAAVGALVAGVAVYALGQVLAYGVGEVVPPFADNPAHATDPAQPAWIVHYPAYVLQALVIYATTTLAVAVYATLLRRPSRSTANYLTT</sequence>
<protein>
    <submittedName>
        <fullName evidence="2">Uncharacterized protein</fullName>
    </submittedName>
</protein>
<keyword evidence="3" id="KW-1185">Reference proteome</keyword>
<keyword evidence="1" id="KW-1133">Transmembrane helix</keyword>
<dbReference type="RefSeq" id="WP_211542645.1">
    <property type="nucleotide sequence ID" value="NZ_JAGTUK010000002.1"/>
</dbReference>
<reference evidence="2 3" key="1">
    <citation type="submission" date="2021-04" db="EMBL/GenBank/DDBJ databases">
        <title>Whole genome analysis of root endophytic bacterium Microbacterium paraoxydans ku-mp colonizing RP-bio226 rice variety.</title>
        <authorList>
            <person name="Ulaganathan K."/>
            <person name="Latha B."/>
        </authorList>
    </citation>
    <scope>NUCLEOTIDE SEQUENCE [LARGE SCALE GENOMIC DNA]</scope>
    <source>
        <strain evidence="3">ku-mp</strain>
    </source>
</reference>
<evidence type="ECO:0000256" key="1">
    <source>
        <dbReference type="SAM" id="Phobius"/>
    </source>
</evidence>
<feature type="transmembrane region" description="Helical" evidence="1">
    <location>
        <begin position="47"/>
        <end position="70"/>
    </location>
</feature>
<evidence type="ECO:0000313" key="2">
    <source>
        <dbReference type="EMBL" id="MBS0024087.1"/>
    </source>
</evidence>
<evidence type="ECO:0000313" key="3">
    <source>
        <dbReference type="Proteomes" id="UP000678243"/>
    </source>
</evidence>
<dbReference type="Proteomes" id="UP000678243">
    <property type="component" value="Unassembled WGS sequence"/>
</dbReference>
<organism evidence="2 3">
    <name type="scientific">Microbacterium paraoxydans</name>
    <dbReference type="NCBI Taxonomy" id="199592"/>
    <lineage>
        <taxon>Bacteria</taxon>
        <taxon>Bacillati</taxon>
        <taxon>Actinomycetota</taxon>
        <taxon>Actinomycetes</taxon>
        <taxon>Micrococcales</taxon>
        <taxon>Microbacteriaceae</taxon>
        <taxon>Microbacterium</taxon>
    </lineage>
</organism>
<feature type="transmembrane region" description="Helical" evidence="1">
    <location>
        <begin position="91"/>
        <end position="113"/>
    </location>
</feature>
<accession>A0ABS5IP98</accession>
<feature type="transmembrane region" description="Helical" evidence="1">
    <location>
        <begin position="142"/>
        <end position="163"/>
    </location>
</feature>
<gene>
    <name evidence="2" type="ORF">KE274_08170</name>
</gene>